<reference evidence="3 4" key="1">
    <citation type="journal article" date="2011" name="J. Bacteriol.">
        <title>Genome sequence of the mercury-methylating strain Desulfovibrio desulfuricans ND132.</title>
        <authorList>
            <person name="Brown S.D."/>
            <person name="Gilmour C.C."/>
            <person name="Kucken A.M."/>
            <person name="Wall J.D."/>
            <person name="Elias D.A."/>
            <person name="Brandt C.C."/>
            <person name="Podar M."/>
            <person name="Chertkov O."/>
            <person name="Held B."/>
            <person name="Bruce D.C."/>
            <person name="Detter J.C."/>
            <person name="Tapia R."/>
            <person name="Han C.S."/>
            <person name="Goodwin L.A."/>
            <person name="Cheng J.F."/>
            <person name="Pitluck S."/>
            <person name="Woyke T."/>
            <person name="Mikhailova N."/>
            <person name="Ivanova N.N."/>
            <person name="Han J."/>
            <person name="Lucas S."/>
            <person name="Lapidus A.L."/>
            <person name="Land M.L."/>
            <person name="Hauser L.J."/>
            <person name="Palumbo A.V."/>
        </authorList>
    </citation>
    <scope>NUCLEOTIDE SEQUENCE [LARGE SCALE GENOMIC DNA]</scope>
    <source>
        <strain evidence="3 4">ND132</strain>
    </source>
</reference>
<keyword evidence="4" id="KW-1185">Reference proteome</keyword>
<accession>F0JBI4</accession>
<dbReference type="InterPro" id="IPR052894">
    <property type="entry name" value="AsmA-related"/>
</dbReference>
<evidence type="ECO:0000256" key="1">
    <source>
        <dbReference type="SAM" id="MobiDB-lite"/>
    </source>
</evidence>
<feature type="domain" description="AsmA" evidence="2">
    <location>
        <begin position="1"/>
        <end position="596"/>
    </location>
</feature>
<evidence type="ECO:0000313" key="3">
    <source>
        <dbReference type="EMBL" id="EGB14303.1"/>
    </source>
</evidence>
<dbReference type="AlphaFoldDB" id="F0JBI4"/>
<evidence type="ECO:0000313" key="4">
    <source>
        <dbReference type="Proteomes" id="UP000007845"/>
    </source>
</evidence>
<name>F0JBI4_9BACT</name>
<dbReference type="KEGG" id="ddn:DND132_1090"/>
<feature type="compositionally biased region" description="Basic and acidic residues" evidence="1">
    <location>
        <begin position="132"/>
        <end position="143"/>
    </location>
</feature>
<dbReference type="HOGENOM" id="CLU_012870_0_0_7"/>
<dbReference type="PANTHER" id="PTHR30441">
    <property type="entry name" value="DUF748 DOMAIN-CONTAINING PROTEIN"/>
    <property type="match status" value="1"/>
</dbReference>
<organism evidence="3 4">
    <name type="scientific">Pseudodesulfovibrio mercurii</name>
    <dbReference type="NCBI Taxonomy" id="641491"/>
    <lineage>
        <taxon>Bacteria</taxon>
        <taxon>Pseudomonadati</taxon>
        <taxon>Thermodesulfobacteriota</taxon>
        <taxon>Desulfovibrionia</taxon>
        <taxon>Desulfovibrionales</taxon>
        <taxon>Desulfovibrionaceae</taxon>
    </lineage>
</organism>
<dbReference type="Pfam" id="PF05170">
    <property type="entry name" value="AsmA"/>
    <property type="match status" value="1"/>
</dbReference>
<dbReference type="eggNOG" id="COG2982">
    <property type="taxonomic scope" value="Bacteria"/>
</dbReference>
<dbReference type="PANTHER" id="PTHR30441:SF4">
    <property type="entry name" value="PROTEIN ASMA"/>
    <property type="match status" value="1"/>
</dbReference>
<dbReference type="EMBL" id="CP003220">
    <property type="protein sequence ID" value="EGB14303.1"/>
    <property type="molecule type" value="Genomic_DNA"/>
</dbReference>
<proteinExistence type="predicted"/>
<dbReference type="OrthoDB" id="9766390at2"/>
<dbReference type="GO" id="GO:0005886">
    <property type="term" value="C:plasma membrane"/>
    <property type="evidence" value="ECO:0007669"/>
    <property type="project" value="TreeGrafter"/>
</dbReference>
<evidence type="ECO:0000259" key="2">
    <source>
        <dbReference type="Pfam" id="PF05170"/>
    </source>
</evidence>
<sequence precursor="true">MGNFLKFGLIGLGVCLVLFVISAVIFAAVFDPNDYKGRISQAVLKETGRTLTFDGDISLTFFPGLGVTLGGLSLSNAEGFGPAPMASVRSARVTVRLLPLLMGKVRFNRLELDGPVLNLGRDEKGGANWDDLVGREPDKADKADQDEDAGSGTFDLDVAGVAVRNGSLSWDDRKSDTRFLLRGLDVTTGAISKGGLFPVKLSVNFDCSKPDAKGALTLEGKSSIDLASRQYGHMDVHATVKATGAAIPGGVLDGKLNFQFLALDFNKETAQVTGLECTAYGATLLADGTIRGLTDGLKAATASLTLQPADLRTVFAALGAPAPNTADPKALTEVGGTAKVNFKTGRLALDDVELSVDGCRIVGKGTVERGRAWPRITAQVDAGEVDLDRYLPPKHGENEGAAQEQAKAGGLDDTVLPAGVIRRLEFDLDANAAGVKIGGAKLGKTAVTAKAEGGLVTVDPMVAEAYGGTVKVSGTVDARQGAPVVRIRSEVVHLDVGALAGDVTGKSEYAGIADYTSSLNAQGERMKDLLGTLGGEFTFKLSDGVFPGVDLVGMARTTQTAKGRDTVESDHADSTKFGSITGTGTIKDGVVTNQDLEVMAPGLRADGHGAFSLVTRQIDYMVKAKLVPTGQGQGGKSSDELFGVMVPIHVTGTLDKPHYWVSVKEYAKALGGVVVDTVGTVLGGVKNVVKGVGSALDKSCCEDGDQAEEPERKKFLGIF</sequence>
<gene>
    <name evidence="3" type="ORF">DND132_1090</name>
</gene>
<protein>
    <submittedName>
        <fullName evidence="3">AsmA family protein</fullName>
    </submittedName>
</protein>
<dbReference type="InterPro" id="IPR007844">
    <property type="entry name" value="AsmA"/>
</dbReference>
<dbReference type="RefSeq" id="WP_014321731.1">
    <property type="nucleotide sequence ID" value="NC_016803.1"/>
</dbReference>
<feature type="region of interest" description="Disordered" evidence="1">
    <location>
        <begin position="128"/>
        <end position="152"/>
    </location>
</feature>
<dbReference type="GO" id="GO:0090313">
    <property type="term" value="P:regulation of protein targeting to membrane"/>
    <property type="evidence" value="ECO:0007669"/>
    <property type="project" value="TreeGrafter"/>
</dbReference>
<dbReference type="Proteomes" id="UP000007845">
    <property type="component" value="Chromosome"/>
</dbReference>
<dbReference type="STRING" id="641491.DND132_1090"/>